<dbReference type="EMBL" id="JBEYXV010000017">
    <property type="protein sequence ID" value="MEU6824847.1"/>
    <property type="molecule type" value="Genomic_DNA"/>
</dbReference>
<evidence type="ECO:0008006" key="4">
    <source>
        <dbReference type="Google" id="ProtNLM"/>
    </source>
</evidence>
<gene>
    <name evidence="2" type="ORF">ABZ921_29815</name>
</gene>
<feature type="signal peptide" evidence="1">
    <location>
        <begin position="1"/>
        <end position="26"/>
    </location>
</feature>
<protein>
    <recommendedName>
        <fullName evidence="4">Secreted protein</fullName>
    </recommendedName>
</protein>
<dbReference type="RefSeq" id="WP_359354546.1">
    <property type="nucleotide sequence ID" value="NZ_JBEYXV010000017.1"/>
</dbReference>
<dbReference type="Proteomes" id="UP001551176">
    <property type="component" value="Unassembled WGS sequence"/>
</dbReference>
<evidence type="ECO:0000256" key="1">
    <source>
        <dbReference type="SAM" id="SignalP"/>
    </source>
</evidence>
<keyword evidence="3" id="KW-1185">Reference proteome</keyword>
<sequence>MRIRSRIAPIALTAVMLGGGMAAATAATASADVPKAGAQIQSCYGSAKNYTAVGDGSTAIWPAGTAWARTTSNCADINIKVNYNRHVKVCYRHGCQDYQYAKAGQWKVLDHVPNGWEFYLEFSGGNNGTGKVAY</sequence>
<reference evidence="2 3" key="1">
    <citation type="submission" date="2024-06" db="EMBL/GenBank/DDBJ databases">
        <title>The Natural Products Discovery Center: Release of the First 8490 Sequenced Strains for Exploring Actinobacteria Biosynthetic Diversity.</title>
        <authorList>
            <person name="Kalkreuter E."/>
            <person name="Kautsar S.A."/>
            <person name="Yang D."/>
            <person name="Bader C.D."/>
            <person name="Teijaro C.N."/>
            <person name="Fluegel L."/>
            <person name="Davis C.M."/>
            <person name="Simpson J.R."/>
            <person name="Lauterbach L."/>
            <person name="Steele A.D."/>
            <person name="Gui C."/>
            <person name="Meng S."/>
            <person name="Li G."/>
            <person name="Viehrig K."/>
            <person name="Ye F."/>
            <person name="Su P."/>
            <person name="Kiefer A.F."/>
            <person name="Nichols A."/>
            <person name="Cepeda A.J."/>
            <person name="Yan W."/>
            <person name="Fan B."/>
            <person name="Jiang Y."/>
            <person name="Adhikari A."/>
            <person name="Zheng C.-J."/>
            <person name="Schuster L."/>
            <person name="Cowan T.M."/>
            <person name="Smanski M.J."/>
            <person name="Chevrette M.G."/>
            <person name="De Carvalho L.P.S."/>
            <person name="Shen B."/>
        </authorList>
    </citation>
    <scope>NUCLEOTIDE SEQUENCE [LARGE SCALE GENOMIC DNA]</scope>
    <source>
        <strain evidence="2 3">NPDC046838</strain>
    </source>
</reference>
<evidence type="ECO:0000313" key="3">
    <source>
        <dbReference type="Proteomes" id="UP001551176"/>
    </source>
</evidence>
<evidence type="ECO:0000313" key="2">
    <source>
        <dbReference type="EMBL" id="MEU6824847.1"/>
    </source>
</evidence>
<organism evidence="2 3">
    <name type="scientific">Streptomyces atriruber</name>
    <dbReference type="NCBI Taxonomy" id="545121"/>
    <lineage>
        <taxon>Bacteria</taxon>
        <taxon>Bacillati</taxon>
        <taxon>Actinomycetota</taxon>
        <taxon>Actinomycetes</taxon>
        <taxon>Kitasatosporales</taxon>
        <taxon>Streptomycetaceae</taxon>
        <taxon>Streptomyces</taxon>
    </lineage>
</organism>
<proteinExistence type="predicted"/>
<keyword evidence="1" id="KW-0732">Signal</keyword>
<accession>A0ABV3BUZ6</accession>
<comment type="caution">
    <text evidence="2">The sequence shown here is derived from an EMBL/GenBank/DDBJ whole genome shotgun (WGS) entry which is preliminary data.</text>
</comment>
<name>A0ABV3BUZ6_9ACTN</name>
<feature type="chain" id="PRO_5046593381" description="Secreted protein" evidence="1">
    <location>
        <begin position="27"/>
        <end position="134"/>
    </location>
</feature>